<keyword evidence="7" id="KW-1185">Reference proteome</keyword>
<dbReference type="SUPFAM" id="SSF53850">
    <property type="entry name" value="Periplasmic binding protein-like II"/>
    <property type="match status" value="1"/>
</dbReference>
<comment type="similarity">
    <text evidence="1">Belongs to the LysR transcriptional regulatory family.</text>
</comment>
<dbReference type="InterPro" id="IPR000847">
    <property type="entry name" value="LysR_HTH_N"/>
</dbReference>
<dbReference type="RefSeq" id="WP_310455686.1">
    <property type="nucleotide sequence ID" value="NZ_JAVKPH010000002.1"/>
</dbReference>
<gene>
    <name evidence="6" type="ORF">RGD00_02730</name>
</gene>
<keyword evidence="3" id="KW-0238">DNA-binding</keyword>
<dbReference type="PROSITE" id="PS50931">
    <property type="entry name" value="HTH_LYSR"/>
    <property type="match status" value="1"/>
</dbReference>
<dbReference type="Gene3D" id="1.10.10.10">
    <property type="entry name" value="Winged helix-like DNA-binding domain superfamily/Winged helix DNA-binding domain"/>
    <property type="match status" value="1"/>
</dbReference>
<evidence type="ECO:0000256" key="1">
    <source>
        <dbReference type="ARBA" id="ARBA00009437"/>
    </source>
</evidence>
<dbReference type="InterPro" id="IPR036390">
    <property type="entry name" value="WH_DNA-bd_sf"/>
</dbReference>
<evidence type="ECO:0000256" key="4">
    <source>
        <dbReference type="ARBA" id="ARBA00023163"/>
    </source>
</evidence>
<keyword evidence="4" id="KW-0804">Transcription</keyword>
<evidence type="ECO:0000256" key="3">
    <source>
        <dbReference type="ARBA" id="ARBA00023125"/>
    </source>
</evidence>
<dbReference type="Pfam" id="PF00126">
    <property type="entry name" value="HTH_1"/>
    <property type="match status" value="1"/>
</dbReference>
<dbReference type="PANTHER" id="PTHR30537">
    <property type="entry name" value="HTH-TYPE TRANSCRIPTIONAL REGULATOR"/>
    <property type="match status" value="1"/>
</dbReference>
<evidence type="ECO:0000313" key="6">
    <source>
        <dbReference type="EMBL" id="MDR5651504.1"/>
    </source>
</evidence>
<dbReference type="InterPro" id="IPR036388">
    <property type="entry name" value="WH-like_DNA-bd_sf"/>
</dbReference>
<dbReference type="CDD" id="cd08422">
    <property type="entry name" value="PBP2_CrgA_like"/>
    <property type="match status" value="1"/>
</dbReference>
<accession>A0ABU1F4Y1</accession>
<dbReference type="Gene3D" id="3.40.190.290">
    <property type="match status" value="1"/>
</dbReference>
<dbReference type="InterPro" id="IPR005119">
    <property type="entry name" value="LysR_subst-bd"/>
</dbReference>
<dbReference type="Pfam" id="PF03466">
    <property type="entry name" value="LysR_substrate"/>
    <property type="match status" value="1"/>
</dbReference>
<evidence type="ECO:0000313" key="7">
    <source>
        <dbReference type="Proteomes" id="UP001247754"/>
    </source>
</evidence>
<organism evidence="6 7">
    <name type="scientific">Ruixingdingia sedimenti</name>
    <dbReference type="NCBI Taxonomy" id="3073604"/>
    <lineage>
        <taxon>Bacteria</taxon>
        <taxon>Pseudomonadati</taxon>
        <taxon>Pseudomonadota</taxon>
        <taxon>Alphaproteobacteria</taxon>
        <taxon>Rhodobacterales</taxon>
        <taxon>Paracoccaceae</taxon>
        <taxon>Ruixingdingia</taxon>
    </lineage>
</organism>
<evidence type="ECO:0000256" key="2">
    <source>
        <dbReference type="ARBA" id="ARBA00023015"/>
    </source>
</evidence>
<dbReference type="SUPFAM" id="SSF46785">
    <property type="entry name" value="Winged helix' DNA-binding domain"/>
    <property type="match status" value="1"/>
</dbReference>
<name>A0ABU1F4Y1_9RHOB</name>
<dbReference type="Proteomes" id="UP001247754">
    <property type="component" value="Unassembled WGS sequence"/>
</dbReference>
<evidence type="ECO:0000259" key="5">
    <source>
        <dbReference type="PROSITE" id="PS50931"/>
    </source>
</evidence>
<reference evidence="6 7" key="1">
    <citation type="submission" date="2023-09" db="EMBL/GenBank/DDBJ databases">
        <title>Xinfangfangia sedmenti sp. nov., isolated the sedment.</title>
        <authorList>
            <person name="Xu L."/>
        </authorList>
    </citation>
    <scope>NUCLEOTIDE SEQUENCE [LARGE SCALE GENOMIC DNA]</scope>
    <source>
        <strain evidence="6 7">LG-4</strain>
    </source>
</reference>
<sequence>MDRLSCDRMFMAVMETGSFAAAARRLGTSSGQASKLVSRLEADLGVRLLNRTTRALAPTEAGLAYHEGLRALLEEFDALDQSIRHAAQAPRGRLRLSAPLTFGITQLVPALNDFARRYPEITLDVSFTDRMVSLVDEGFDAAVRVGQAGDSGLIARRIGGSRVLTVAAPFYLAERGAPGGPGDLAAHDCIIDTNFRDPGHWHFASAAVPVAGRLRYSNAAACLAAAEAGLGIARVPDFVAADSLAAGRVAEILTGHAPPPYGVFALYPPGRHLAAKVRVLVDFLAARFRD</sequence>
<keyword evidence="2" id="KW-0805">Transcription regulation</keyword>
<comment type="caution">
    <text evidence="6">The sequence shown here is derived from an EMBL/GenBank/DDBJ whole genome shotgun (WGS) entry which is preliminary data.</text>
</comment>
<dbReference type="EMBL" id="JAVKPH010000002">
    <property type="protein sequence ID" value="MDR5651504.1"/>
    <property type="molecule type" value="Genomic_DNA"/>
</dbReference>
<dbReference type="InterPro" id="IPR058163">
    <property type="entry name" value="LysR-type_TF_proteobact-type"/>
</dbReference>
<proteinExistence type="inferred from homology"/>
<feature type="domain" description="HTH lysR-type" evidence="5">
    <location>
        <begin position="1"/>
        <end position="59"/>
    </location>
</feature>
<protein>
    <submittedName>
        <fullName evidence="6">LysR family transcriptional regulator</fullName>
    </submittedName>
</protein>
<dbReference type="PANTHER" id="PTHR30537:SF5">
    <property type="entry name" value="HTH-TYPE TRANSCRIPTIONAL ACTIVATOR TTDR-RELATED"/>
    <property type="match status" value="1"/>
</dbReference>